<dbReference type="OrthoDB" id="10639070at2759"/>
<dbReference type="AlphaFoldDB" id="A0A9P6LEH1"/>
<evidence type="ECO:0000313" key="2">
    <source>
        <dbReference type="EMBL" id="KAF9869550.1"/>
    </source>
</evidence>
<evidence type="ECO:0000256" key="1">
    <source>
        <dbReference type="SAM" id="Phobius"/>
    </source>
</evidence>
<protein>
    <submittedName>
        <fullName evidence="2">Uncharacterized protein</fullName>
    </submittedName>
</protein>
<keyword evidence="3" id="KW-1185">Reference proteome</keyword>
<keyword evidence="1" id="KW-1133">Transmembrane helix</keyword>
<name>A0A9P6LEH1_9PEZI</name>
<organism evidence="2 3">
    <name type="scientific">Colletotrichum karsti</name>
    <dbReference type="NCBI Taxonomy" id="1095194"/>
    <lineage>
        <taxon>Eukaryota</taxon>
        <taxon>Fungi</taxon>
        <taxon>Dikarya</taxon>
        <taxon>Ascomycota</taxon>
        <taxon>Pezizomycotina</taxon>
        <taxon>Sordariomycetes</taxon>
        <taxon>Hypocreomycetidae</taxon>
        <taxon>Glomerellales</taxon>
        <taxon>Glomerellaceae</taxon>
        <taxon>Colletotrichum</taxon>
        <taxon>Colletotrichum boninense species complex</taxon>
    </lineage>
</organism>
<proteinExistence type="predicted"/>
<gene>
    <name evidence="2" type="ORF">CkaCkLH20_12943</name>
</gene>
<feature type="transmembrane region" description="Helical" evidence="1">
    <location>
        <begin position="107"/>
        <end position="125"/>
    </location>
</feature>
<sequence>MEFLGFNLPQMPQMPQMEVFFDPLILATVNLMVIAGEMYIREHMQDKILTTQTALTERITILEGQIKKIAAIKPVIIDTSGTITLNTETGFFSRLFTLQDTDTTMSVYFEMAFVAIVGVLFYVLYVKDQENKLLSNMAVAQAREIGSLRLDLQKTDHTVATYKTQIDTHKKATQTTNALAAEYKKAGDEHKAAAAAAKSAADAASKAANDQAVDQVLAFNELVNLVKDKCVETDKLVAASKTDNEGVRKLIGELNEVLPRLQADAYQRGKDDCRSELLDEFGLKGMA</sequence>
<feature type="transmembrane region" description="Helical" evidence="1">
    <location>
        <begin position="20"/>
        <end position="40"/>
    </location>
</feature>
<accession>A0A9P6LEH1</accession>
<dbReference type="Proteomes" id="UP000781932">
    <property type="component" value="Unassembled WGS sequence"/>
</dbReference>
<keyword evidence="1" id="KW-0472">Membrane</keyword>
<evidence type="ECO:0000313" key="3">
    <source>
        <dbReference type="Proteomes" id="UP000781932"/>
    </source>
</evidence>
<reference evidence="2" key="1">
    <citation type="submission" date="2020-03" db="EMBL/GenBank/DDBJ databases">
        <authorList>
            <person name="He L."/>
        </authorList>
    </citation>
    <scope>NUCLEOTIDE SEQUENCE</scope>
    <source>
        <strain evidence="2">CkLH20</strain>
    </source>
</reference>
<dbReference type="RefSeq" id="XP_038739011.1">
    <property type="nucleotide sequence ID" value="XM_038895654.1"/>
</dbReference>
<dbReference type="EMBL" id="JAATWM020000068">
    <property type="protein sequence ID" value="KAF9869550.1"/>
    <property type="molecule type" value="Genomic_DNA"/>
</dbReference>
<reference evidence="2" key="2">
    <citation type="submission" date="2020-11" db="EMBL/GenBank/DDBJ databases">
        <title>Whole genome sequencing of Colletotrichum sp.</title>
        <authorList>
            <person name="Li H."/>
        </authorList>
    </citation>
    <scope>NUCLEOTIDE SEQUENCE</scope>
    <source>
        <strain evidence="2">CkLH20</strain>
    </source>
</reference>
<comment type="caution">
    <text evidence="2">The sequence shown here is derived from an EMBL/GenBank/DDBJ whole genome shotgun (WGS) entry which is preliminary data.</text>
</comment>
<dbReference type="GeneID" id="62168728"/>
<keyword evidence="1" id="KW-0812">Transmembrane</keyword>